<comment type="caution">
    <text evidence="1">The sequence shown here is derived from an EMBL/GenBank/DDBJ whole genome shotgun (WGS) entry which is preliminary data.</text>
</comment>
<protein>
    <submittedName>
        <fullName evidence="1">Uncharacterized protein</fullName>
    </submittedName>
</protein>
<dbReference type="AlphaFoldDB" id="A0A8H5PMQ1"/>
<gene>
    <name evidence="1" type="ORF">FPANT_2927</name>
</gene>
<accession>A0A8H5PMQ1</accession>
<evidence type="ECO:0000313" key="1">
    <source>
        <dbReference type="EMBL" id="KAF5599920.1"/>
    </source>
</evidence>
<evidence type="ECO:0000313" key="2">
    <source>
        <dbReference type="Proteomes" id="UP000544095"/>
    </source>
</evidence>
<organism evidence="1 2">
    <name type="scientific">Fusarium pseudoanthophilum</name>
    <dbReference type="NCBI Taxonomy" id="48495"/>
    <lineage>
        <taxon>Eukaryota</taxon>
        <taxon>Fungi</taxon>
        <taxon>Dikarya</taxon>
        <taxon>Ascomycota</taxon>
        <taxon>Pezizomycotina</taxon>
        <taxon>Sordariomycetes</taxon>
        <taxon>Hypocreomycetidae</taxon>
        <taxon>Hypocreales</taxon>
        <taxon>Nectriaceae</taxon>
        <taxon>Fusarium</taxon>
        <taxon>Fusarium fujikuroi species complex</taxon>
    </lineage>
</organism>
<proteinExistence type="predicted"/>
<sequence>MGAYSISKRRTDIRAEYEILAARGEEAEHENGDIEYAVRVAEGPLKQFAKWDMTLLLLSFRHRRSIPLACLELIELMRDIESAEVCPYDALRRWLEFIRWAYCRV</sequence>
<reference evidence="1 2" key="1">
    <citation type="submission" date="2020-05" db="EMBL/GenBank/DDBJ databases">
        <title>Identification and distribution of gene clusters putatively required for synthesis of sphingolipid metabolism inhibitors in phylogenetically diverse species of the filamentous fungus Fusarium.</title>
        <authorList>
            <person name="Kim H.-S."/>
            <person name="Busman M."/>
            <person name="Brown D.W."/>
            <person name="Divon H."/>
            <person name="Uhlig S."/>
            <person name="Proctor R.H."/>
        </authorList>
    </citation>
    <scope>NUCLEOTIDE SEQUENCE [LARGE SCALE GENOMIC DNA]</scope>
    <source>
        <strain evidence="1 2">NRRL 25211</strain>
    </source>
</reference>
<dbReference type="Proteomes" id="UP000544095">
    <property type="component" value="Unassembled WGS sequence"/>
</dbReference>
<name>A0A8H5PMQ1_9HYPO</name>
<dbReference type="EMBL" id="JAAOAR010000132">
    <property type="protein sequence ID" value="KAF5599920.1"/>
    <property type="molecule type" value="Genomic_DNA"/>
</dbReference>
<keyword evidence="2" id="KW-1185">Reference proteome</keyword>